<keyword evidence="2" id="KW-1185">Reference proteome</keyword>
<gene>
    <name evidence="1" type="ORF">F5148DRAFT_1319727</name>
</gene>
<name>A0ACC0U3M2_9AGAM</name>
<comment type="caution">
    <text evidence="1">The sequence shown here is derived from an EMBL/GenBank/DDBJ whole genome shotgun (WGS) entry which is preliminary data.</text>
</comment>
<sequence>MPLHASPSDYLTTLAVEPPPGIILAINTVPDKLTAAWDAVKDDPKGPNPSLGFDVVDDKAVKVQNKAASFMPVITATVLAAQQTDVAKAIKEGIDKLAEGMPVFMKALDELKSLHPAIGVVVLVFKTVYTLELKRRENDKKILSLFVGMRDMMGALFLLKDIENDKVIGPNGISLEDPSEKEASGEGVAEFCLGCKTFWNSCSCLRIGAKISIFELTMHASQGIDKANAKLDAIGGALNEQMDAMKALFQQLALKEDDKLLFELEKAEGKVSGTSKGDVGRTFREQSKDTNLSAINLKRDIFEDPSIAVEKNLSVVLSQRESDRVIQEVKGGPHERILDRSIHEIGTDMVHTMFPFIRRGMKALNLTDSEGLVSGAESALGMSTSGINYPVDPDAWAVKYIDIIRLQPIMEAIDDDSSGFITIGEMNRFTASRPIDWRLVSLHIQNISYLTEFSLPHWVAYWAVGFRASIIDYAHKMEELFAKMDGIRTGSVHSLIAPLLSLESWKDDNDKFKSYLEAEEARLFECAPASLIDVLQTVFPLLYLLMKRHYEIMRTMRTKVLDSRELWENRNSIACVQEALIYRVVDLMNNFTHQKLTLRKKFEDFAYGMFKYIYDPDTLWAGAHMLDLDPQTTPYDDANEDQTILVDEFIRFEISDEPSLDYWVYDGHSIEDVPSYGNA</sequence>
<protein>
    <submittedName>
        <fullName evidence="1">Uncharacterized protein</fullName>
    </submittedName>
</protein>
<proteinExistence type="predicted"/>
<evidence type="ECO:0000313" key="2">
    <source>
        <dbReference type="Proteomes" id="UP001207468"/>
    </source>
</evidence>
<dbReference type="EMBL" id="JAGFNK010000201">
    <property type="protein sequence ID" value="KAI9459300.1"/>
    <property type="molecule type" value="Genomic_DNA"/>
</dbReference>
<accession>A0ACC0U3M2</accession>
<dbReference type="Proteomes" id="UP001207468">
    <property type="component" value="Unassembled WGS sequence"/>
</dbReference>
<reference evidence="1" key="1">
    <citation type="submission" date="2021-03" db="EMBL/GenBank/DDBJ databases">
        <title>Evolutionary priming and transition to the ectomycorrhizal habit in an iconic lineage of mushroom-forming fungi: is preadaptation a requirement?</title>
        <authorList>
            <consortium name="DOE Joint Genome Institute"/>
            <person name="Looney B.P."/>
            <person name="Miyauchi S."/>
            <person name="Morin E."/>
            <person name="Drula E."/>
            <person name="Courty P.E."/>
            <person name="Chicoki N."/>
            <person name="Fauchery L."/>
            <person name="Kohler A."/>
            <person name="Kuo A."/>
            <person name="LaButti K."/>
            <person name="Pangilinan J."/>
            <person name="Lipzen A."/>
            <person name="Riley R."/>
            <person name="Andreopoulos W."/>
            <person name="He G."/>
            <person name="Johnson J."/>
            <person name="Barry K.W."/>
            <person name="Grigoriev I.V."/>
            <person name="Nagy L."/>
            <person name="Hibbett D."/>
            <person name="Henrissat B."/>
            <person name="Matheny P.B."/>
            <person name="Labbe J."/>
            <person name="Martin A.F."/>
        </authorList>
    </citation>
    <scope>NUCLEOTIDE SEQUENCE</scope>
    <source>
        <strain evidence="1">BPL698</strain>
    </source>
</reference>
<evidence type="ECO:0000313" key="1">
    <source>
        <dbReference type="EMBL" id="KAI9459300.1"/>
    </source>
</evidence>
<organism evidence="1 2">
    <name type="scientific">Russula earlei</name>
    <dbReference type="NCBI Taxonomy" id="71964"/>
    <lineage>
        <taxon>Eukaryota</taxon>
        <taxon>Fungi</taxon>
        <taxon>Dikarya</taxon>
        <taxon>Basidiomycota</taxon>
        <taxon>Agaricomycotina</taxon>
        <taxon>Agaricomycetes</taxon>
        <taxon>Russulales</taxon>
        <taxon>Russulaceae</taxon>
        <taxon>Russula</taxon>
    </lineage>
</organism>